<evidence type="ECO:0000313" key="5">
    <source>
        <dbReference type="Proteomes" id="UP000585681"/>
    </source>
</evidence>
<evidence type="ECO:0000313" key="4">
    <source>
        <dbReference type="EMBL" id="MBB4020654.1"/>
    </source>
</evidence>
<evidence type="ECO:0000256" key="1">
    <source>
        <dbReference type="ARBA" id="ARBA00005125"/>
    </source>
</evidence>
<dbReference type="InterPro" id="IPR036291">
    <property type="entry name" value="NAD(P)-bd_dom_sf"/>
</dbReference>
<comment type="caution">
    <text evidence="4">The sequence shown here is derived from an EMBL/GenBank/DDBJ whole genome shotgun (WGS) entry which is preliminary data.</text>
</comment>
<dbReference type="GO" id="GO:0008460">
    <property type="term" value="F:dTDP-glucose 4,6-dehydratase activity"/>
    <property type="evidence" value="ECO:0007669"/>
    <property type="project" value="UniProtKB-EC"/>
</dbReference>
<keyword evidence="5" id="KW-1185">Reference proteome</keyword>
<dbReference type="Proteomes" id="UP000585681">
    <property type="component" value="Unassembled WGS sequence"/>
</dbReference>
<comment type="similarity">
    <text evidence="2">Belongs to the NAD(P)-dependent epimerase/dehydratase family.</text>
</comment>
<dbReference type="PANTHER" id="PTHR43000">
    <property type="entry name" value="DTDP-D-GLUCOSE 4,6-DEHYDRATASE-RELATED"/>
    <property type="match status" value="1"/>
</dbReference>
<evidence type="ECO:0000256" key="2">
    <source>
        <dbReference type="ARBA" id="ARBA00007637"/>
    </source>
</evidence>
<name>A0A840C4G5_9RHOB</name>
<gene>
    <name evidence="4" type="ORF">GGR17_000445</name>
</gene>
<organism evidence="4 5">
    <name type="scientific">Actibacterium naphthalenivorans</name>
    <dbReference type="NCBI Taxonomy" id="1614693"/>
    <lineage>
        <taxon>Bacteria</taxon>
        <taxon>Pseudomonadati</taxon>
        <taxon>Pseudomonadota</taxon>
        <taxon>Alphaproteobacteria</taxon>
        <taxon>Rhodobacterales</taxon>
        <taxon>Roseobacteraceae</taxon>
        <taxon>Actibacterium</taxon>
    </lineage>
</organism>
<protein>
    <submittedName>
        <fullName evidence="4">dTDP-glucose 4,6-dehydratase</fullName>
        <ecNumber evidence="4">4.2.1.46</ecNumber>
    </submittedName>
</protein>
<dbReference type="SUPFAM" id="SSF51735">
    <property type="entry name" value="NAD(P)-binding Rossmann-fold domains"/>
    <property type="match status" value="1"/>
</dbReference>
<dbReference type="EC" id="4.2.1.46" evidence="4"/>
<proteinExistence type="inferred from homology"/>
<evidence type="ECO:0000259" key="3">
    <source>
        <dbReference type="Pfam" id="PF01370"/>
    </source>
</evidence>
<dbReference type="AlphaFoldDB" id="A0A840C4G5"/>
<feature type="domain" description="NAD-dependent epimerase/dehydratase" evidence="3">
    <location>
        <begin position="5"/>
        <end position="235"/>
    </location>
</feature>
<sequence>MKHVLIGGNGFLGRETVRQMLERGGAEIVVVDLPESFVKFPKVTNPRVTYVEADIAAPGALDGIALQPEDVVHHQATKLIIPNQPRFGRDAFFRLCAVDGTREVLAWMKRQGNRNLIFWSTDMVYGPAIQIPRPESHPRHPFGPYGRSKVAAEDLVNAAVAAGDITCTTFRPRLILGPGRLGILEVLFKLIDKGRPVPLIGPGENRFQFVSVSDCARASLLAADKGCPVGVYNLGSENSPTEYELMTEFIRRSGSRSRVIRTPGWLVKGILRGLNLFKIAPMDPEQFEIADLEVSLDISAAKRDLGWVPEHEDTDMLYAAYQSYRDGAASLP</sequence>
<dbReference type="EMBL" id="JACIEQ010000001">
    <property type="protein sequence ID" value="MBB4020654.1"/>
    <property type="molecule type" value="Genomic_DNA"/>
</dbReference>
<dbReference type="InterPro" id="IPR001509">
    <property type="entry name" value="Epimerase_deHydtase"/>
</dbReference>
<reference evidence="4" key="1">
    <citation type="submission" date="2020-08" db="EMBL/GenBank/DDBJ databases">
        <title>Genomic Encyclopedia of Type Strains, Phase IV (KMG-IV): sequencing the most valuable type-strain genomes for metagenomic binning, comparative biology and taxonomic classification.</title>
        <authorList>
            <person name="Goeker M."/>
        </authorList>
    </citation>
    <scope>NUCLEOTIDE SEQUENCE [LARGE SCALE GENOMIC DNA]</scope>
    <source>
        <strain evidence="4">DSM 105040</strain>
    </source>
</reference>
<keyword evidence="4" id="KW-0456">Lyase</keyword>
<comment type="pathway">
    <text evidence="1">Bacterial outer membrane biogenesis; LPS O-antigen biosynthesis.</text>
</comment>
<dbReference type="RefSeq" id="WP_054538262.1">
    <property type="nucleotide sequence ID" value="NZ_JACIEQ010000001.1"/>
</dbReference>
<accession>A0A840C4G5</accession>
<dbReference type="Gene3D" id="3.40.50.720">
    <property type="entry name" value="NAD(P)-binding Rossmann-like Domain"/>
    <property type="match status" value="1"/>
</dbReference>
<dbReference type="Pfam" id="PF01370">
    <property type="entry name" value="Epimerase"/>
    <property type="match status" value="1"/>
</dbReference>